<accession>A0A7X1FAW1</accession>
<gene>
    <name evidence="1" type="ORF">H7F49_18155</name>
</gene>
<keyword evidence="2" id="KW-1185">Reference proteome</keyword>
<organism evidence="1 2">
    <name type="scientific">Novosphingobium aerophilum</name>
    <dbReference type="NCBI Taxonomy" id="2839843"/>
    <lineage>
        <taxon>Bacteria</taxon>
        <taxon>Pseudomonadati</taxon>
        <taxon>Pseudomonadota</taxon>
        <taxon>Alphaproteobacteria</taxon>
        <taxon>Sphingomonadales</taxon>
        <taxon>Sphingomonadaceae</taxon>
        <taxon>Novosphingobium</taxon>
    </lineage>
</organism>
<dbReference type="EMBL" id="JACLAU010000061">
    <property type="protein sequence ID" value="MBC2653608.1"/>
    <property type="molecule type" value="Genomic_DNA"/>
</dbReference>
<protein>
    <submittedName>
        <fullName evidence="1">Uncharacterized protein</fullName>
    </submittedName>
</protein>
<reference evidence="1 2" key="1">
    <citation type="submission" date="2020-08" db="EMBL/GenBank/DDBJ databases">
        <title>The genome sequence of Novosphingobium flavum 4Y4.</title>
        <authorList>
            <person name="Liu Y."/>
        </authorList>
    </citation>
    <scope>NUCLEOTIDE SEQUENCE [LARGE SCALE GENOMIC DNA]</scope>
    <source>
        <strain evidence="1 2">4Y4</strain>
    </source>
</reference>
<proteinExistence type="predicted"/>
<dbReference type="Proteomes" id="UP000520156">
    <property type="component" value="Unassembled WGS sequence"/>
</dbReference>
<dbReference type="RefSeq" id="WP_185684980.1">
    <property type="nucleotide sequence ID" value="NZ_JACLAU010000061.1"/>
</dbReference>
<dbReference type="AlphaFoldDB" id="A0A7X1FAW1"/>
<name>A0A7X1FAW1_9SPHN</name>
<comment type="caution">
    <text evidence="1">The sequence shown here is derived from an EMBL/GenBank/DDBJ whole genome shotgun (WGS) entry which is preliminary data.</text>
</comment>
<evidence type="ECO:0000313" key="2">
    <source>
        <dbReference type="Proteomes" id="UP000520156"/>
    </source>
</evidence>
<sequence>MPRKLQPPPEEITAKIERFEHTYYFSQDADPRSKAEDEGAIELTGTIVDISKRHRRFLHEPIGITLLYARTFDPARDAPAAERPFFMYMNLSKRGCGCGGYIPSDAFWALPSMLREKAVTHAHFRFQPTQRGSGSLLSIYLAPGDKVEPIS</sequence>
<evidence type="ECO:0000313" key="1">
    <source>
        <dbReference type="EMBL" id="MBC2653608.1"/>
    </source>
</evidence>